<dbReference type="OrthoDB" id="146815at2157"/>
<keyword evidence="1" id="KW-0368">Histidine biosynthesis</keyword>
<dbReference type="CDD" id="cd04723">
    <property type="entry name" value="HisA_HisF"/>
    <property type="match status" value="1"/>
</dbReference>
<dbReference type="KEGG" id="mpl:Mpal_2062"/>
<sequence>MELILAVDLKDGLVVHGKSGRRDQYAPLTWGPAPTAEPVGFVRTLRPAYLYIADLDRIEGRGDHDREVKDCAPLVKHCYLDRGCRGPEDYLQVPGVSTIVGTETGGADLERYHGGYLSLDIRDGGVIPTGTDPVSFLAAAGRYSFDGCILLNIQAVGTETGLDRDRLARLREACTGRLFYGGGVKGEEDLDALQETGFDGAIVATAVHKGIIPLDAVRRGQWS</sequence>
<name>B8GDL0_METPE</name>
<gene>
    <name evidence="2" type="ordered locus">Mpal_2062</name>
</gene>
<protein>
    <submittedName>
        <fullName evidence="2">Histidine biosynthesis protein</fullName>
    </submittedName>
</protein>
<dbReference type="Gene3D" id="3.20.20.70">
    <property type="entry name" value="Aldolase class I"/>
    <property type="match status" value="2"/>
</dbReference>
<dbReference type="SUPFAM" id="SSF51366">
    <property type="entry name" value="Ribulose-phoshate binding barrel"/>
    <property type="match status" value="1"/>
</dbReference>
<evidence type="ECO:0000256" key="1">
    <source>
        <dbReference type="RuleBase" id="RU003657"/>
    </source>
</evidence>
<dbReference type="eggNOG" id="arCOG00616">
    <property type="taxonomic scope" value="Archaea"/>
</dbReference>
<dbReference type="GO" id="GO:0000105">
    <property type="term" value="P:L-histidine biosynthetic process"/>
    <property type="evidence" value="ECO:0007669"/>
    <property type="project" value="UniProtKB-KW"/>
</dbReference>
<evidence type="ECO:0000313" key="3">
    <source>
        <dbReference type="Proteomes" id="UP000002457"/>
    </source>
</evidence>
<dbReference type="GeneID" id="7272043"/>
<dbReference type="RefSeq" id="WP_012618680.1">
    <property type="nucleotide sequence ID" value="NC_011832.1"/>
</dbReference>
<comment type="similarity">
    <text evidence="1">Belongs to the HisA/HisF family.</text>
</comment>
<dbReference type="STRING" id="521011.Mpal_2062"/>
<proteinExistence type="inferred from homology"/>
<dbReference type="AlphaFoldDB" id="B8GDL0"/>
<dbReference type="InterPro" id="IPR013785">
    <property type="entry name" value="Aldolase_TIM"/>
</dbReference>
<dbReference type="EMBL" id="CP001338">
    <property type="protein sequence ID" value="ACL17361.1"/>
    <property type="molecule type" value="Genomic_DNA"/>
</dbReference>
<dbReference type="Pfam" id="PF00977">
    <property type="entry name" value="His_biosynth"/>
    <property type="match status" value="1"/>
</dbReference>
<organism evidence="2 3">
    <name type="scientific">Methanosphaerula palustris (strain ATCC BAA-1556 / DSM 19958 / E1-9c)</name>
    <dbReference type="NCBI Taxonomy" id="521011"/>
    <lineage>
        <taxon>Archaea</taxon>
        <taxon>Methanobacteriati</taxon>
        <taxon>Methanobacteriota</taxon>
        <taxon>Stenosarchaea group</taxon>
        <taxon>Methanomicrobia</taxon>
        <taxon>Methanomicrobiales</taxon>
        <taxon>Methanoregulaceae</taxon>
        <taxon>Methanosphaerula</taxon>
    </lineage>
</organism>
<dbReference type="InterPro" id="IPR011060">
    <property type="entry name" value="RibuloseP-bd_barrel"/>
</dbReference>
<keyword evidence="3" id="KW-1185">Reference proteome</keyword>
<dbReference type="HOGENOM" id="CLU_048577_2_0_2"/>
<accession>B8GDL0</accession>
<reference evidence="2 3" key="1">
    <citation type="journal article" date="2015" name="Genome Announc.">
        <title>Complete Genome Sequence of Methanosphaerula palustris E1-9CT, a Hydrogenotrophic Methanogen Isolated from a Minerotrophic Fen Peatland.</title>
        <authorList>
            <person name="Cadillo-Quiroz H."/>
            <person name="Browne P."/>
            <person name="Kyrpides N."/>
            <person name="Woyke T."/>
            <person name="Goodwin L."/>
            <person name="Detter C."/>
            <person name="Yavitt J.B."/>
            <person name="Zinder S.H."/>
        </authorList>
    </citation>
    <scope>NUCLEOTIDE SEQUENCE [LARGE SCALE GENOMIC DNA]</scope>
    <source>
        <strain evidence="3">ATCC BAA-1556 / DSM 19958 / E1-9c</strain>
    </source>
</reference>
<keyword evidence="1" id="KW-0028">Amino-acid biosynthesis</keyword>
<dbReference type="Proteomes" id="UP000002457">
    <property type="component" value="Chromosome"/>
</dbReference>
<dbReference type="InterPro" id="IPR006062">
    <property type="entry name" value="His_biosynth"/>
</dbReference>
<evidence type="ECO:0000313" key="2">
    <source>
        <dbReference type="EMBL" id="ACL17361.1"/>
    </source>
</evidence>